<dbReference type="RefSeq" id="WP_076556843.1">
    <property type="nucleotide sequence ID" value="NZ_FTOC01000001.1"/>
</dbReference>
<dbReference type="AlphaFoldDB" id="A0A1N7IMV8"/>
<dbReference type="STRING" id="570947.SAMN05421687_101595"/>
<sequence>MAEESKKKWDLILLLDSRREVEYEMELSEEMNQREATEFVTKQLERDSWWFLESGVAVYTNAVEAFYLKGAAKVTQFNIN</sequence>
<evidence type="ECO:0000313" key="2">
    <source>
        <dbReference type="Proteomes" id="UP000187608"/>
    </source>
</evidence>
<reference evidence="2" key="1">
    <citation type="submission" date="2017-01" db="EMBL/GenBank/DDBJ databases">
        <authorList>
            <person name="Varghese N."/>
            <person name="Submissions S."/>
        </authorList>
    </citation>
    <scope>NUCLEOTIDE SEQUENCE [LARGE SCALE GENOMIC DNA]</scope>
    <source>
        <strain evidence="2">DSM 23127</strain>
    </source>
</reference>
<keyword evidence="2" id="KW-1185">Reference proteome</keyword>
<dbReference type="OrthoDB" id="2970760at2"/>
<accession>A0A1N7IMV8</accession>
<dbReference type="EMBL" id="FTOC01000001">
    <property type="protein sequence ID" value="SIS38418.1"/>
    <property type="molecule type" value="Genomic_DNA"/>
</dbReference>
<organism evidence="1 2">
    <name type="scientific">Salimicrobium flavidum</name>
    <dbReference type="NCBI Taxonomy" id="570947"/>
    <lineage>
        <taxon>Bacteria</taxon>
        <taxon>Bacillati</taxon>
        <taxon>Bacillota</taxon>
        <taxon>Bacilli</taxon>
        <taxon>Bacillales</taxon>
        <taxon>Bacillaceae</taxon>
        <taxon>Salimicrobium</taxon>
    </lineage>
</organism>
<dbReference type="Proteomes" id="UP000187608">
    <property type="component" value="Unassembled WGS sequence"/>
</dbReference>
<name>A0A1N7IMV8_9BACI</name>
<gene>
    <name evidence="1" type="ORF">SAMN05421687_101595</name>
</gene>
<protein>
    <submittedName>
        <fullName evidence="1">Uncharacterized protein</fullName>
    </submittedName>
</protein>
<proteinExistence type="predicted"/>
<evidence type="ECO:0000313" key="1">
    <source>
        <dbReference type="EMBL" id="SIS38418.1"/>
    </source>
</evidence>